<feature type="region of interest" description="Disordered" evidence="6">
    <location>
        <begin position="710"/>
        <end position="785"/>
    </location>
</feature>
<comment type="subcellular location">
    <subcellularLocation>
        <location evidence="1">Membrane</location>
    </subcellularLocation>
</comment>
<dbReference type="GO" id="GO:0016020">
    <property type="term" value="C:membrane"/>
    <property type="evidence" value="ECO:0007669"/>
    <property type="project" value="UniProtKB-SubCell"/>
</dbReference>
<dbReference type="Pfam" id="PF00240">
    <property type="entry name" value="ubiquitin"/>
    <property type="match status" value="1"/>
</dbReference>
<dbReference type="InterPro" id="IPR000626">
    <property type="entry name" value="Ubiquitin-like_dom"/>
</dbReference>
<keyword evidence="2" id="KW-0812">Transmembrane</keyword>
<dbReference type="SMART" id="SM00213">
    <property type="entry name" value="UBQ"/>
    <property type="match status" value="1"/>
</dbReference>
<sequence>MAPLPPTSITLTVKVPPGHLEGGADHFPLGSVDVSSTIGAIRQQIQSVVPSHPTPEKQRLLYGGRALVDNEQTLADALNTKRDATQTEYVIHLLVKGEGHGSIGAPVAGAAAQGHQRAVFTPAQQQQQLMEERQQSMRNAMLEGQQQQQQRAQMAQMNLGMGMPMQPGLMPPNPFAGLQQFPGVQMGGMPQMIGHNFNQAVAQGQQQRAAMGMHGVGQQAIPQQDGTAATQPQAEGQQPAIPATGPQPLNVNGQPAQQQQHPPGLPRPVSGQGFHFEGIGPNGERVQIHQQVQAFQLPLNGLMPQFGIPQFAAQPQMPFGVAQQQQLPGHGQAQQPSALDRARENMTEMRRMLDEMRDSGAANEEQRGRIERLRERVQDVEGYIDPFNVHGAAATNGTPQTSPPNQAPGARAAPLQGGLPPPPTHAVPMNFVVPRPGVPFAQPLQPRHHMQHVPLQHQQQQARTSDTTCYLLSGPQGPQALLFSPQHGTYTGAFTTGPTVGLRPTPTTTAPGVAQQQQPNAQQQALAQLVQQAVGQAPNQQPLAGNPAAPQAANAAADPNGPAQAIMNNVWLLFRVLIFVYFVMGSNLGWRRPAALAVIGIGFWMVRAGLFGEGGVARRWWEGVVRVGPAPQGQGGVNGDANAGPGGQAAMPTPEQVAQRLIDEQRNGGLERWREFVRPVERAVALFVASLWPGIGEAHVRDQEREVQRVRDEAEVEGRRREEEARKAEEEVKKAEEEKEKSEAASEKTAPAAGTGVSTSVAAQAETAAAGGQGEASGSATADGL</sequence>
<feature type="compositionally biased region" description="Polar residues" evidence="6">
    <location>
        <begin position="220"/>
        <end position="236"/>
    </location>
</feature>
<feature type="compositionally biased region" description="Low complexity" evidence="6">
    <location>
        <begin position="757"/>
        <end position="785"/>
    </location>
</feature>
<reference evidence="8" key="1">
    <citation type="submission" date="2023-08" db="EMBL/GenBank/DDBJ databases">
        <title>Black Yeasts Isolated from many extreme environments.</title>
        <authorList>
            <person name="Coleine C."/>
            <person name="Stajich J.E."/>
            <person name="Selbmann L."/>
        </authorList>
    </citation>
    <scope>NUCLEOTIDE SEQUENCE</scope>
    <source>
        <strain evidence="8">CCFEE 5810</strain>
    </source>
</reference>
<feature type="region of interest" description="Disordered" evidence="6">
    <location>
        <begin position="389"/>
        <end position="425"/>
    </location>
</feature>
<dbReference type="InterPro" id="IPR029071">
    <property type="entry name" value="Ubiquitin-like_domsf"/>
</dbReference>
<evidence type="ECO:0000256" key="6">
    <source>
        <dbReference type="SAM" id="MobiDB-lite"/>
    </source>
</evidence>
<keyword evidence="3" id="KW-1133">Transmembrane helix</keyword>
<feature type="domain" description="Ubiquitin-like" evidence="7">
    <location>
        <begin position="9"/>
        <end position="76"/>
    </location>
</feature>
<protein>
    <recommendedName>
        <fullName evidence="7">Ubiquitin-like domain-containing protein</fullName>
    </recommendedName>
</protein>
<feature type="region of interest" description="Disordered" evidence="6">
    <location>
        <begin position="631"/>
        <end position="652"/>
    </location>
</feature>
<dbReference type="PANTHER" id="PTHR12943:SF27">
    <property type="entry name" value="HOMOCYSTEINE-INDUCED ENDOPLASMIC RETICULUM PROTEIN, ISOFORM A"/>
    <property type="match status" value="1"/>
</dbReference>
<evidence type="ECO:0000256" key="2">
    <source>
        <dbReference type="ARBA" id="ARBA00022692"/>
    </source>
</evidence>
<proteinExistence type="predicted"/>
<feature type="region of interest" description="Disordered" evidence="6">
    <location>
        <begin position="537"/>
        <end position="558"/>
    </location>
</feature>
<organism evidence="8 9">
    <name type="scientific">Elasticomyces elasticus</name>
    <dbReference type="NCBI Taxonomy" id="574655"/>
    <lineage>
        <taxon>Eukaryota</taxon>
        <taxon>Fungi</taxon>
        <taxon>Dikarya</taxon>
        <taxon>Ascomycota</taxon>
        <taxon>Pezizomycotina</taxon>
        <taxon>Dothideomycetes</taxon>
        <taxon>Dothideomycetidae</taxon>
        <taxon>Mycosphaerellales</taxon>
        <taxon>Teratosphaeriaceae</taxon>
        <taxon>Elasticomyces</taxon>
    </lineage>
</organism>
<dbReference type="InterPro" id="IPR039751">
    <property type="entry name" value="HERPUD1/2"/>
</dbReference>
<feature type="compositionally biased region" description="Basic and acidic residues" evidence="6">
    <location>
        <begin position="710"/>
        <end position="746"/>
    </location>
</feature>
<accession>A0AAN7VU59</accession>
<dbReference type="Proteomes" id="UP001310594">
    <property type="component" value="Unassembled WGS sequence"/>
</dbReference>
<dbReference type="Gene3D" id="3.10.20.90">
    <property type="entry name" value="Phosphatidylinositol 3-kinase Catalytic Subunit, Chain A, domain 1"/>
    <property type="match status" value="1"/>
</dbReference>
<dbReference type="GO" id="GO:0030968">
    <property type="term" value="P:endoplasmic reticulum unfolded protein response"/>
    <property type="evidence" value="ECO:0007669"/>
    <property type="project" value="TreeGrafter"/>
</dbReference>
<evidence type="ECO:0000313" key="8">
    <source>
        <dbReference type="EMBL" id="KAK5703831.1"/>
    </source>
</evidence>
<evidence type="ECO:0000313" key="9">
    <source>
        <dbReference type="Proteomes" id="UP001310594"/>
    </source>
</evidence>
<keyword evidence="5" id="KW-0175">Coiled coil</keyword>
<feature type="compositionally biased region" description="Low complexity" evidence="6">
    <location>
        <begin position="407"/>
        <end position="418"/>
    </location>
</feature>
<evidence type="ECO:0000259" key="7">
    <source>
        <dbReference type="PROSITE" id="PS50053"/>
    </source>
</evidence>
<dbReference type="SUPFAM" id="SSF54236">
    <property type="entry name" value="Ubiquitin-like"/>
    <property type="match status" value="1"/>
</dbReference>
<dbReference type="AlphaFoldDB" id="A0AAN7VU59"/>
<keyword evidence="4" id="KW-0472">Membrane</keyword>
<name>A0AAN7VU59_9PEZI</name>
<dbReference type="PANTHER" id="PTHR12943">
    <property type="entry name" value="HOMOCYSTEINE-RESPONSIVE ENDOPLASMIC RETICULUM-RESIDENT UNIQUITIN-LIKE DOMAIN HERPUD PROTEIN FAMILY MEMBER"/>
    <property type="match status" value="1"/>
</dbReference>
<evidence type="ECO:0000256" key="4">
    <source>
        <dbReference type="ARBA" id="ARBA00023136"/>
    </source>
</evidence>
<gene>
    <name evidence="8" type="ORF">LTR97_002844</name>
</gene>
<dbReference type="PROSITE" id="PS50053">
    <property type="entry name" value="UBIQUITIN_2"/>
    <property type="match status" value="1"/>
</dbReference>
<feature type="coiled-coil region" evidence="5">
    <location>
        <begin position="339"/>
        <end position="383"/>
    </location>
</feature>
<evidence type="ECO:0000256" key="1">
    <source>
        <dbReference type="ARBA" id="ARBA00004370"/>
    </source>
</evidence>
<evidence type="ECO:0000256" key="5">
    <source>
        <dbReference type="SAM" id="Coils"/>
    </source>
</evidence>
<dbReference type="EMBL" id="JAVRQU010000004">
    <property type="protein sequence ID" value="KAK5703831.1"/>
    <property type="molecule type" value="Genomic_DNA"/>
</dbReference>
<evidence type="ECO:0000256" key="3">
    <source>
        <dbReference type="ARBA" id="ARBA00022989"/>
    </source>
</evidence>
<feature type="region of interest" description="Disordered" evidence="6">
    <location>
        <begin position="212"/>
        <end position="281"/>
    </location>
</feature>
<comment type="caution">
    <text evidence="8">The sequence shown here is derived from an EMBL/GenBank/DDBJ whole genome shotgun (WGS) entry which is preliminary data.</text>
</comment>